<dbReference type="PANTHER" id="PTHR13184:SF5">
    <property type="entry name" value="METHYLTRANSFERASE-LIKE PROTEIN 17, MITOCHONDRIAL"/>
    <property type="match status" value="1"/>
</dbReference>
<dbReference type="Pfam" id="PF09243">
    <property type="entry name" value="Rsm22"/>
    <property type="match status" value="1"/>
</dbReference>
<evidence type="ECO:0000256" key="2">
    <source>
        <dbReference type="ARBA" id="ARBA00022723"/>
    </source>
</evidence>
<feature type="region of interest" description="Disordered" evidence="8">
    <location>
        <begin position="111"/>
        <end position="149"/>
    </location>
</feature>
<evidence type="ECO:0000256" key="1">
    <source>
        <dbReference type="ARBA" id="ARBA00004173"/>
    </source>
</evidence>
<keyword evidence="2" id="KW-0479">Metal-binding</keyword>
<evidence type="ECO:0000313" key="10">
    <source>
        <dbReference type="Proteomes" id="UP001139887"/>
    </source>
</evidence>
<comment type="subcellular location">
    <subcellularLocation>
        <location evidence="1">Mitochondrion</location>
    </subcellularLocation>
</comment>
<keyword evidence="5" id="KW-0411">Iron-sulfur</keyword>
<feature type="non-terminal residue" evidence="9">
    <location>
        <position position="255"/>
    </location>
</feature>
<comment type="caution">
    <text evidence="9">The sequence shown here is derived from an EMBL/GenBank/DDBJ whole genome shotgun (WGS) entry which is preliminary data.</text>
</comment>
<feature type="compositionally biased region" description="Basic and acidic residues" evidence="8">
    <location>
        <begin position="132"/>
        <end position="149"/>
    </location>
</feature>
<dbReference type="InterPro" id="IPR015324">
    <property type="entry name" value="Ribosomal_Rsm22-like"/>
</dbReference>
<evidence type="ECO:0000256" key="7">
    <source>
        <dbReference type="ARBA" id="ARBA00045681"/>
    </source>
</evidence>
<proteinExistence type="predicted"/>
<organism evidence="9 10">
    <name type="scientific">Coemansia brasiliensis</name>
    <dbReference type="NCBI Taxonomy" id="2650707"/>
    <lineage>
        <taxon>Eukaryota</taxon>
        <taxon>Fungi</taxon>
        <taxon>Fungi incertae sedis</taxon>
        <taxon>Zoopagomycota</taxon>
        <taxon>Kickxellomycotina</taxon>
        <taxon>Kickxellomycetes</taxon>
        <taxon>Kickxellales</taxon>
        <taxon>Kickxellaceae</taxon>
        <taxon>Coemansia</taxon>
    </lineage>
</organism>
<evidence type="ECO:0000313" key="9">
    <source>
        <dbReference type="EMBL" id="KAJ2848465.1"/>
    </source>
</evidence>
<keyword evidence="9" id="KW-0689">Ribosomal protein</keyword>
<dbReference type="InterPro" id="IPR052571">
    <property type="entry name" value="Mt_RNA_Methyltransferase"/>
</dbReference>
<sequence length="255" mass="28855">MLALRRTLVQYRAILAVPLPKLCQFSTTAPRQLKQVPDTSWLVDYPAGFPSLQELNDAPQDVVLRGTDEVRFGRKHIGMVVVPQYLSDAFEKYIEPANSRSMRHDYLRLVDAQRSSSQITPRGKGRGQGARRQREQDRLRRESPEDLEKEDKIMPHVLPGERLQIVEPGKRPAPASLINPRVRLKPHVIEYGPGETFTYVAAFAPGTYGVIFNVLSELRNRLPGFSPKSILDFGNGPGSVLWAAQDVWLNSIKRY</sequence>
<name>A0A9W8I5P4_9FUNG</name>
<evidence type="ECO:0000256" key="8">
    <source>
        <dbReference type="SAM" id="MobiDB-lite"/>
    </source>
</evidence>
<reference evidence="9" key="1">
    <citation type="submission" date="2022-07" db="EMBL/GenBank/DDBJ databases">
        <title>Phylogenomic reconstructions and comparative analyses of Kickxellomycotina fungi.</title>
        <authorList>
            <person name="Reynolds N.K."/>
            <person name="Stajich J.E."/>
            <person name="Barry K."/>
            <person name="Grigoriev I.V."/>
            <person name="Crous P."/>
            <person name="Smith M.E."/>
        </authorList>
    </citation>
    <scope>NUCLEOTIDE SEQUENCE</scope>
    <source>
        <strain evidence="9">NRRL 1566</strain>
    </source>
</reference>
<dbReference type="GO" id="GO:0008168">
    <property type="term" value="F:methyltransferase activity"/>
    <property type="evidence" value="ECO:0007669"/>
    <property type="project" value="InterPro"/>
</dbReference>
<dbReference type="GO" id="GO:0006412">
    <property type="term" value="P:translation"/>
    <property type="evidence" value="ECO:0007669"/>
    <property type="project" value="InterPro"/>
</dbReference>
<keyword evidence="4" id="KW-0408">Iron</keyword>
<dbReference type="PANTHER" id="PTHR13184">
    <property type="entry name" value="37S RIBOSOMAL PROTEIN S22"/>
    <property type="match status" value="1"/>
</dbReference>
<dbReference type="OrthoDB" id="421327at2759"/>
<dbReference type="GO" id="GO:0005763">
    <property type="term" value="C:mitochondrial small ribosomal subunit"/>
    <property type="evidence" value="ECO:0007669"/>
    <property type="project" value="TreeGrafter"/>
</dbReference>
<gene>
    <name evidence="9" type="primary">RSM22</name>
    <name evidence="9" type="ORF">IWW36_003279</name>
</gene>
<dbReference type="GO" id="GO:0046872">
    <property type="term" value="F:metal ion binding"/>
    <property type="evidence" value="ECO:0007669"/>
    <property type="project" value="UniProtKB-KW"/>
</dbReference>
<keyword evidence="6" id="KW-0496">Mitochondrion</keyword>
<dbReference type="GO" id="GO:0051536">
    <property type="term" value="F:iron-sulfur cluster binding"/>
    <property type="evidence" value="ECO:0007669"/>
    <property type="project" value="UniProtKB-KW"/>
</dbReference>
<dbReference type="GO" id="GO:0003735">
    <property type="term" value="F:structural constituent of ribosome"/>
    <property type="evidence" value="ECO:0007669"/>
    <property type="project" value="TreeGrafter"/>
</dbReference>
<dbReference type="Proteomes" id="UP001139887">
    <property type="component" value="Unassembled WGS sequence"/>
</dbReference>
<evidence type="ECO:0000256" key="6">
    <source>
        <dbReference type="ARBA" id="ARBA00023128"/>
    </source>
</evidence>
<dbReference type="EMBL" id="JANBUW010000166">
    <property type="protein sequence ID" value="KAJ2848465.1"/>
    <property type="molecule type" value="Genomic_DNA"/>
</dbReference>
<protein>
    <submittedName>
        <fullName evidence="9">37S ribosomal protein S22</fullName>
    </submittedName>
</protein>
<keyword evidence="9" id="KW-0687">Ribonucleoprotein</keyword>
<evidence type="ECO:0000256" key="4">
    <source>
        <dbReference type="ARBA" id="ARBA00023004"/>
    </source>
</evidence>
<keyword evidence="3" id="KW-0809">Transit peptide</keyword>
<accession>A0A9W8I5P4</accession>
<dbReference type="AlphaFoldDB" id="A0A9W8I5P4"/>
<evidence type="ECO:0000256" key="3">
    <source>
        <dbReference type="ARBA" id="ARBA00022946"/>
    </source>
</evidence>
<comment type="function">
    <text evidence="7">Mitochondrial ribosome (mitoribosome) assembly factor. Binds at the interface of the head and body domains of the mitochondrial small ribosomal subunit (mt-SSU), occluding the mRNA channel and preventing compaction of the head domain towards the body. Probable inactive methyltransferase: retains the characteristic folding and ability to bind S-adenosyl-L-methionine, but it probably lost its methyltransferase activity.</text>
</comment>
<keyword evidence="10" id="KW-1185">Reference proteome</keyword>
<evidence type="ECO:0000256" key="5">
    <source>
        <dbReference type="ARBA" id="ARBA00023014"/>
    </source>
</evidence>